<organism evidence="2 3">
    <name type="scientific">Penicillium bovifimosum</name>
    <dbReference type="NCBI Taxonomy" id="126998"/>
    <lineage>
        <taxon>Eukaryota</taxon>
        <taxon>Fungi</taxon>
        <taxon>Dikarya</taxon>
        <taxon>Ascomycota</taxon>
        <taxon>Pezizomycotina</taxon>
        <taxon>Eurotiomycetes</taxon>
        <taxon>Eurotiomycetidae</taxon>
        <taxon>Eurotiales</taxon>
        <taxon>Aspergillaceae</taxon>
        <taxon>Penicillium</taxon>
    </lineage>
</organism>
<dbReference type="Proteomes" id="UP001149079">
    <property type="component" value="Unassembled WGS sequence"/>
</dbReference>
<dbReference type="PANTHER" id="PTHR40780:SF2">
    <property type="entry name" value="DUF3669 DOMAIN-CONTAINING PROTEIN"/>
    <property type="match status" value="1"/>
</dbReference>
<dbReference type="EMBL" id="JAPQKL010000006">
    <property type="protein sequence ID" value="KAJ5123998.1"/>
    <property type="molecule type" value="Genomic_DNA"/>
</dbReference>
<keyword evidence="3" id="KW-1185">Reference proteome</keyword>
<dbReference type="Pfam" id="PF12417">
    <property type="entry name" value="DUF3669"/>
    <property type="match status" value="1"/>
</dbReference>
<accession>A0A9W9KX92</accession>
<dbReference type="InterPro" id="IPR022137">
    <property type="entry name" value="Znf_prot_DUF3669"/>
</dbReference>
<dbReference type="GeneID" id="81407737"/>
<gene>
    <name evidence="2" type="ORF">N7515_007823</name>
</gene>
<dbReference type="RefSeq" id="XP_056518397.1">
    <property type="nucleotide sequence ID" value="XM_056668567.1"/>
</dbReference>
<reference evidence="2" key="2">
    <citation type="journal article" date="2023" name="IMA Fungus">
        <title>Comparative genomic study of the Penicillium genus elucidates a diverse pangenome and 15 lateral gene transfer events.</title>
        <authorList>
            <person name="Petersen C."/>
            <person name="Sorensen T."/>
            <person name="Nielsen M.R."/>
            <person name="Sondergaard T.E."/>
            <person name="Sorensen J.L."/>
            <person name="Fitzpatrick D.A."/>
            <person name="Frisvad J.C."/>
            <person name="Nielsen K.L."/>
        </authorList>
    </citation>
    <scope>NUCLEOTIDE SEQUENCE</scope>
    <source>
        <strain evidence="2">IBT 22155</strain>
    </source>
</reference>
<evidence type="ECO:0000259" key="1">
    <source>
        <dbReference type="Pfam" id="PF12417"/>
    </source>
</evidence>
<name>A0A9W9KX92_9EURO</name>
<evidence type="ECO:0000313" key="3">
    <source>
        <dbReference type="Proteomes" id="UP001149079"/>
    </source>
</evidence>
<dbReference type="PANTHER" id="PTHR40780">
    <property type="entry name" value="DUF3669 DOMAIN-CONTAINING PROTEIN"/>
    <property type="match status" value="1"/>
</dbReference>
<dbReference type="OrthoDB" id="2993351at2759"/>
<evidence type="ECO:0000313" key="2">
    <source>
        <dbReference type="EMBL" id="KAJ5123998.1"/>
    </source>
</evidence>
<proteinExistence type="predicted"/>
<comment type="caution">
    <text evidence="2">The sequence shown here is derived from an EMBL/GenBank/DDBJ whole genome shotgun (WGS) entry which is preliminary data.</text>
</comment>
<feature type="domain" description="DUF3669" evidence="1">
    <location>
        <begin position="287"/>
        <end position="366"/>
    </location>
</feature>
<dbReference type="AlphaFoldDB" id="A0A9W9KX92"/>
<protein>
    <recommendedName>
        <fullName evidence="1">DUF3669 domain-containing protein</fullName>
    </recommendedName>
</protein>
<sequence length="403" mass="45945">MLAALAAAAAPTEDEDILRQTLSVRSIISTSSSWAEPIDPAVRRQDNALVVIGRGTCGTVFEIPETDSAYKKGSQKRSLWTDANLTNTACRAVKENKTRLQEIFPTATIPRVPLVTGWLSENELENWWRQNLPRFPADTQPGYLFQVQRIWPLPRPAREALIRLYFPRKMRRLAYNHPANKACLVRPYLGLRREQRLLPSMPFSLQNFPLYLDQVEELRLDAVQLSEEMAIGLAIIHWEACLDGMDMEFVLGRATTDGELPTVVENFGAVEPFSVPAGDTKGRQVHLWMLDFDKAYQLPLKESWKDSWRESWRESWKRSCDMMVTAVTANDPYFPNPAATGSLEHKLWDTFKRAYLLASSTIIHTQKGLPENADEYPALFLEAWRNRATELAKDTEGVYVKFG</sequence>
<reference evidence="2" key="1">
    <citation type="submission" date="2022-11" db="EMBL/GenBank/DDBJ databases">
        <authorList>
            <person name="Petersen C."/>
        </authorList>
    </citation>
    <scope>NUCLEOTIDE SEQUENCE</scope>
    <source>
        <strain evidence="2">IBT 22155</strain>
    </source>
</reference>